<comment type="caution">
    <text evidence="2">The sequence shown here is derived from an EMBL/GenBank/DDBJ whole genome shotgun (WGS) entry which is preliminary data.</text>
</comment>
<evidence type="ECO:0000313" key="3">
    <source>
        <dbReference type="Proteomes" id="UP000034455"/>
    </source>
</evidence>
<dbReference type="PATRIC" id="fig|74704.6.peg.329"/>
<dbReference type="EMBL" id="LAKJ01000012">
    <property type="protein sequence ID" value="KKI63831.1"/>
    <property type="molecule type" value="Genomic_DNA"/>
</dbReference>
<accession>A0A0M2NVR5</accession>
<evidence type="ECO:0000259" key="1">
    <source>
        <dbReference type="Pfam" id="PF10057"/>
    </source>
</evidence>
<name>A0A0M2NVR5_STACC</name>
<dbReference type="Proteomes" id="UP000034455">
    <property type="component" value="Unassembled WGS sequence"/>
</dbReference>
<dbReference type="AlphaFoldDB" id="A0A0M2NVR5"/>
<gene>
    <name evidence="2" type="ORF">UF66_0320</name>
</gene>
<feature type="domain" description="Na+-translocating membrane potential-generating system MpsC" evidence="1">
    <location>
        <begin position="26"/>
        <end position="134"/>
    </location>
</feature>
<reference evidence="2 3" key="1">
    <citation type="submission" date="2015-03" db="EMBL/GenBank/DDBJ databases">
        <title>Genome Assembly of Staphylococcus cohnii subsp. cohnii strain G22B2.</title>
        <authorList>
            <person name="Nair G."/>
            <person name="Kaur G."/>
            <person name="Khatri I."/>
            <person name="Singh N.K."/>
            <person name="Sathyabama S."/>
            <person name="Maurya S.K."/>
            <person name="Subramanian S."/>
            <person name="Agrewala J.N."/>
            <person name="Mayilraj S."/>
        </authorList>
    </citation>
    <scope>NUCLEOTIDE SEQUENCE [LARGE SCALE GENOMIC DNA]</scope>
    <source>
        <strain evidence="2 3">G22B2</strain>
    </source>
</reference>
<proteinExistence type="predicted"/>
<dbReference type="InterPro" id="IPR018745">
    <property type="entry name" value="MpsC"/>
</dbReference>
<dbReference type="Pfam" id="PF10057">
    <property type="entry name" value="MpsC"/>
    <property type="match status" value="1"/>
</dbReference>
<sequence>MIMLALLNNTTINFDSMGDAFDMKTTKGTYESEISKAITQWEKDFLGRGSLSVKTDILRDMIIVTLQGVLTQAEYKVCETHEGLLTIKRTRSKLVESGIEALDDIVFSVTGEAVKGFHTDLSSKTGERVMIFKLYNNLEKKIVE</sequence>
<organism evidence="2 3">
    <name type="scientific">Staphylococcus cohnii subsp. cohnii</name>
    <dbReference type="NCBI Taxonomy" id="74704"/>
    <lineage>
        <taxon>Bacteria</taxon>
        <taxon>Bacillati</taxon>
        <taxon>Bacillota</taxon>
        <taxon>Bacilli</taxon>
        <taxon>Bacillales</taxon>
        <taxon>Staphylococcaceae</taxon>
        <taxon>Staphylococcus</taxon>
        <taxon>Staphylococcus cohnii species complex</taxon>
    </lineage>
</organism>
<evidence type="ECO:0000313" key="2">
    <source>
        <dbReference type="EMBL" id="KKI63831.1"/>
    </source>
</evidence>
<protein>
    <recommendedName>
        <fullName evidence="1">Na+-translocating membrane potential-generating system MpsC domain-containing protein</fullName>
    </recommendedName>
</protein>